<keyword evidence="4" id="KW-0808">Transferase</keyword>
<comment type="pathway">
    <text evidence="1">Cofactor biosynthesis; thiamine diphosphate biosynthesis.</text>
</comment>
<dbReference type="GO" id="GO:0009228">
    <property type="term" value="P:thiamine biosynthetic process"/>
    <property type="evidence" value="ECO:0007669"/>
    <property type="project" value="UniProtKB-KW"/>
</dbReference>
<dbReference type="EC" id="2.5.1.3" evidence="4"/>
<dbReference type="InterPro" id="IPR022998">
    <property type="entry name" value="ThiamineP_synth_TenI"/>
</dbReference>
<dbReference type="CDD" id="cd00564">
    <property type="entry name" value="TMP_TenI"/>
    <property type="match status" value="1"/>
</dbReference>
<keyword evidence="2" id="KW-0784">Thiamine biosynthesis</keyword>
<keyword evidence="5" id="KW-1185">Reference proteome</keyword>
<sequence length="218" mass="22800">MTDVNERCRLVLIAPAIEEPEELARVVADALRGGDVASVILPAYALGPRAFQDAMAVVVPLVQKAGAAAIVVDDSRTAGRVGADGIHLTGDAASLAEAVERFQPSWIVGGGNAKTRHGALDLGEARPDYVFFGTLEGDIKPPAHPRNLDLAEWWAAMVEIPCIVMGGQDPASALEVAQAGADFVALRLAVFSEPESAARIVAEINAMLDSEAPRLSKG</sequence>
<gene>
    <name evidence="4" type="ORF">FJU11_11435</name>
</gene>
<protein>
    <submittedName>
        <fullName evidence="4">Thiamine phosphate synthase</fullName>
        <ecNumber evidence="4">2.5.1.3</ecNumber>
    </submittedName>
</protein>
<evidence type="ECO:0000256" key="2">
    <source>
        <dbReference type="ARBA" id="ARBA00022977"/>
    </source>
</evidence>
<dbReference type="PANTHER" id="PTHR20857:SF15">
    <property type="entry name" value="THIAMINE-PHOSPHATE SYNTHASE"/>
    <property type="match status" value="1"/>
</dbReference>
<dbReference type="GO" id="GO:0004789">
    <property type="term" value="F:thiamine-phosphate diphosphorylase activity"/>
    <property type="evidence" value="ECO:0007669"/>
    <property type="project" value="UniProtKB-EC"/>
</dbReference>
<dbReference type="InterPro" id="IPR036206">
    <property type="entry name" value="ThiamineP_synth_sf"/>
</dbReference>
<dbReference type="SUPFAM" id="SSF51391">
    <property type="entry name" value="Thiamin phosphate synthase"/>
    <property type="match status" value="1"/>
</dbReference>
<dbReference type="Gene3D" id="3.20.20.70">
    <property type="entry name" value="Aldolase class I"/>
    <property type="match status" value="1"/>
</dbReference>
<evidence type="ECO:0000259" key="3">
    <source>
        <dbReference type="Pfam" id="PF02581"/>
    </source>
</evidence>
<dbReference type="OrthoDB" id="7159061at2"/>
<dbReference type="Pfam" id="PF02581">
    <property type="entry name" value="TMP-TENI"/>
    <property type="match status" value="1"/>
</dbReference>
<evidence type="ECO:0000313" key="4">
    <source>
        <dbReference type="EMBL" id="TPW27590.1"/>
    </source>
</evidence>
<accession>A0A506U1G9</accession>
<feature type="domain" description="Thiamine phosphate synthase/TenI" evidence="3">
    <location>
        <begin position="10"/>
        <end position="189"/>
    </location>
</feature>
<name>A0A506U1G9_9HYPH</name>
<evidence type="ECO:0000313" key="5">
    <source>
        <dbReference type="Proteomes" id="UP000320314"/>
    </source>
</evidence>
<dbReference type="NCBIfam" id="NF005080">
    <property type="entry name" value="PRK06512.1"/>
    <property type="match status" value="1"/>
</dbReference>
<dbReference type="AlphaFoldDB" id="A0A506U1G9"/>
<organism evidence="4 5">
    <name type="scientific">Pararhizobium mangrovi</name>
    <dbReference type="NCBI Taxonomy" id="2590452"/>
    <lineage>
        <taxon>Bacteria</taxon>
        <taxon>Pseudomonadati</taxon>
        <taxon>Pseudomonadota</taxon>
        <taxon>Alphaproteobacteria</taxon>
        <taxon>Hyphomicrobiales</taxon>
        <taxon>Rhizobiaceae</taxon>
        <taxon>Rhizobium/Agrobacterium group</taxon>
        <taxon>Pararhizobium</taxon>
    </lineage>
</organism>
<dbReference type="InterPro" id="IPR013785">
    <property type="entry name" value="Aldolase_TIM"/>
</dbReference>
<dbReference type="RefSeq" id="WP_141167183.1">
    <property type="nucleotide sequence ID" value="NZ_VHLH01000020.1"/>
</dbReference>
<evidence type="ECO:0000256" key="1">
    <source>
        <dbReference type="ARBA" id="ARBA00004948"/>
    </source>
</evidence>
<comment type="caution">
    <text evidence="4">The sequence shown here is derived from an EMBL/GenBank/DDBJ whole genome shotgun (WGS) entry which is preliminary data.</text>
</comment>
<reference evidence="4 5" key="1">
    <citation type="submission" date="2019-06" db="EMBL/GenBank/DDBJ databases">
        <authorList>
            <person name="Li M."/>
        </authorList>
    </citation>
    <scope>NUCLEOTIDE SEQUENCE [LARGE SCALE GENOMIC DNA]</scope>
    <source>
        <strain evidence="4 5">BGMRC6574</strain>
    </source>
</reference>
<dbReference type="Proteomes" id="UP000320314">
    <property type="component" value="Unassembled WGS sequence"/>
</dbReference>
<proteinExistence type="predicted"/>
<dbReference type="GO" id="GO:0005737">
    <property type="term" value="C:cytoplasm"/>
    <property type="evidence" value="ECO:0007669"/>
    <property type="project" value="TreeGrafter"/>
</dbReference>
<dbReference type="EMBL" id="VHLH01000020">
    <property type="protein sequence ID" value="TPW27590.1"/>
    <property type="molecule type" value="Genomic_DNA"/>
</dbReference>
<dbReference type="PANTHER" id="PTHR20857">
    <property type="entry name" value="THIAMINE-PHOSPHATE PYROPHOSPHORYLASE"/>
    <property type="match status" value="1"/>
</dbReference>